<feature type="domain" description="Peptidase S12 Pab87-related C-terminal" evidence="3">
    <location>
        <begin position="564"/>
        <end position="649"/>
    </location>
</feature>
<dbReference type="EMBL" id="JAAAXW010000109">
    <property type="protein sequence ID" value="KAF9543609.1"/>
    <property type="molecule type" value="Genomic_DNA"/>
</dbReference>
<dbReference type="PANTHER" id="PTHR46825:SF15">
    <property type="entry name" value="BETA-LACTAMASE-RELATED DOMAIN-CONTAINING PROTEIN"/>
    <property type="match status" value="1"/>
</dbReference>
<evidence type="ECO:0000259" key="3">
    <source>
        <dbReference type="Pfam" id="PF11954"/>
    </source>
</evidence>
<evidence type="ECO:0000313" key="4">
    <source>
        <dbReference type="EMBL" id="KAF9543609.1"/>
    </source>
</evidence>
<evidence type="ECO:0000313" key="5">
    <source>
        <dbReference type="Proteomes" id="UP000723463"/>
    </source>
</evidence>
<protein>
    <recommendedName>
        <fullName evidence="6">Beta-lactamase/transpeptidase-like protein</fullName>
    </recommendedName>
</protein>
<feature type="domain" description="Beta-lactamase-related" evidence="2">
    <location>
        <begin position="188"/>
        <end position="515"/>
    </location>
</feature>
<dbReference type="Pfam" id="PF11954">
    <property type="entry name" value="DUF3471"/>
    <property type="match status" value="2"/>
</dbReference>
<dbReference type="SUPFAM" id="SSF56601">
    <property type="entry name" value="beta-lactamase/transpeptidase-like"/>
    <property type="match status" value="1"/>
</dbReference>
<dbReference type="PANTHER" id="PTHR46825">
    <property type="entry name" value="D-ALANYL-D-ALANINE-CARBOXYPEPTIDASE/ENDOPEPTIDASE AMPH"/>
    <property type="match status" value="1"/>
</dbReference>
<dbReference type="Gene3D" id="3.40.710.10">
    <property type="entry name" value="DD-peptidase/beta-lactamase superfamily"/>
    <property type="match status" value="1"/>
</dbReference>
<dbReference type="Proteomes" id="UP000723463">
    <property type="component" value="Unassembled WGS sequence"/>
</dbReference>
<dbReference type="Pfam" id="PF00144">
    <property type="entry name" value="Beta-lactamase"/>
    <property type="match status" value="1"/>
</dbReference>
<proteinExistence type="inferred from homology"/>
<organism evidence="4 5">
    <name type="scientific">Mortierella hygrophila</name>
    <dbReference type="NCBI Taxonomy" id="979708"/>
    <lineage>
        <taxon>Eukaryota</taxon>
        <taxon>Fungi</taxon>
        <taxon>Fungi incertae sedis</taxon>
        <taxon>Mucoromycota</taxon>
        <taxon>Mortierellomycotina</taxon>
        <taxon>Mortierellomycetes</taxon>
        <taxon>Mortierellales</taxon>
        <taxon>Mortierellaceae</taxon>
        <taxon>Mortierella</taxon>
    </lineage>
</organism>
<dbReference type="InterPro" id="IPR050491">
    <property type="entry name" value="AmpC-like"/>
</dbReference>
<feature type="domain" description="Peptidase S12 Pab87-related C-terminal" evidence="3">
    <location>
        <begin position="56"/>
        <end position="111"/>
    </location>
</feature>
<evidence type="ECO:0008006" key="6">
    <source>
        <dbReference type="Google" id="ProtNLM"/>
    </source>
</evidence>
<dbReference type="InterPro" id="IPR012338">
    <property type="entry name" value="Beta-lactam/transpept-like"/>
</dbReference>
<reference evidence="4" key="1">
    <citation type="journal article" date="2020" name="Fungal Divers.">
        <title>Resolving the Mortierellaceae phylogeny through synthesis of multi-gene phylogenetics and phylogenomics.</title>
        <authorList>
            <person name="Vandepol N."/>
            <person name="Liber J."/>
            <person name="Desiro A."/>
            <person name="Na H."/>
            <person name="Kennedy M."/>
            <person name="Barry K."/>
            <person name="Grigoriev I.V."/>
            <person name="Miller A.N."/>
            <person name="O'Donnell K."/>
            <person name="Stajich J.E."/>
            <person name="Bonito G."/>
        </authorList>
    </citation>
    <scope>NUCLEOTIDE SEQUENCE</scope>
    <source>
        <strain evidence="4">NRRL 2591</strain>
    </source>
</reference>
<comment type="similarity">
    <text evidence="1">Belongs to the peptidase S12 family.</text>
</comment>
<name>A0A9P6F6J5_9FUNG</name>
<evidence type="ECO:0000256" key="1">
    <source>
        <dbReference type="ARBA" id="ARBA00038215"/>
    </source>
</evidence>
<comment type="caution">
    <text evidence="4">The sequence shown here is derived from an EMBL/GenBank/DDBJ whole genome shotgun (WGS) entry which is preliminary data.</text>
</comment>
<keyword evidence="5" id="KW-1185">Reference proteome</keyword>
<dbReference type="AlphaFoldDB" id="A0A9P6F6J5"/>
<gene>
    <name evidence="4" type="ORF">EC957_000613</name>
</gene>
<dbReference type="InterPro" id="IPR001466">
    <property type="entry name" value="Beta-lactam-related"/>
</dbReference>
<sequence length="667" mass="74827">MDWRDHSRLSLPPEFSLKACPTSQLTFCGLALLPHCKTKDIYDAQAKTENDSLPDRIEGKPRSHALMDYIGEYTNPVFSKTVVKLQEDGSLFMKVRTFERKLEHYHYESFMGGSNGSFESAEAALVMASELENYKKAASLKCFAKTPRVNTENQLLEENVDEGIRNVVDATANGNHRSFFENLPTVLEKARVEGGIPGMAVAIMHKGRLVFAQGFGRRNIKDPFTTETVTHIASLTKAFTATAVGELVAEGKVDWDISPVSQYLPEFQLKDPVLTSQLTFADLLSHRTPFPYIDVAWFRNEQPRRKLIEQLRYLDMPSKLPRDVNYNNVMYAVAGEAAANVAEMSYTELIKTKIFDPLGLKDAGLSQAEMAKRSNYAVPYYAATFADARSGIYTEGYMDQIPMPDAPAGDIYMNVLDLVKWGGVIMNEGELEGKQVLSKRSVQETLKSHNVFLDDERRPGFAPTTGYGFGWILDSYKGHTIMSHGGGNPGYRSMVAFLPDDDLVLAFLSNIEVTNLPGGILYYMADELLNLPKTEDWINDVAVKRTQETYKVRGGMAKGNFPDRIEGTRNSHALVDYTGEYSHPVFEKIVVTLQEEGSLFMKIRTLETKLEHYHYESFKGHVEDFSVRGDVFFTFFTGSNGHVESVEAKLVLGSGPEVYKKMETSKQ</sequence>
<accession>A0A9P6F6J5</accession>
<evidence type="ECO:0000259" key="2">
    <source>
        <dbReference type="Pfam" id="PF00144"/>
    </source>
</evidence>
<dbReference type="InterPro" id="IPR021860">
    <property type="entry name" value="Peptidase_S12_Pab87-rel_C"/>
</dbReference>
<dbReference type="Gene3D" id="2.40.128.600">
    <property type="match status" value="2"/>
</dbReference>